<comment type="caution">
    <text evidence="2">The sequence shown here is derived from an EMBL/GenBank/DDBJ whole genome shotgun (WGS) entry which is preliminary data.</text>
</comment>
<reference evidence="2 3" key="1">
    <citation type="submission" date="2019-03" db="EMBL/GenBank/DDBJ databases">
        <title>Draft genome sequences of novel Actinobacteria.</title>
        <authorList>
            <person name="Sahin N."/>
            <person name="Ay H."/>
            <person name="Saygin H."/>
        </authorList>
    </citation>
    <scope>NUCLEOTIDE SEQUENCE [LARGE SCALE GENOMIC DNA]</scope>
    <source>
        <strain evidence="2 3">DSM 45941</strain>
    </source>
</reference>
<dbReference type="RefSeq" id="WP_132203286.1">
    <property type="nucleotide sequence ID" value="NZ_SMKY01000277.1"/>
</dbReference>
<keyword evidence="1" id="KW-0812">Transmembrane</keyword>
<dbReference type="EMBL" id="SMKY01000277">
    <property type="protein sequence ID" value="TDD68026.1"/>
    <property type="molecule type" value="Genomic_DNA"/>
</dbReference>
<dbReference type="AlphaFoldDB" id="A0A4R5AAA0"/>
<gene>
    <name evidence="2" type="ORF">E1293_37425</name>
</gene>
<feature type="transmembrane region" description="Helical" evidence="1">
    <location>
        <begin position="51"/>
        <end position="69"/>
    </location>
</feature>
<feature type="transmembrane region" description="Helical" evidence="1">
    <location>
        <begin position="81"/>
        <end position="99"/>
    </location>
</feature>
<accession>A0A4R5AAA0</accession>
<dbReference type="Proteomes" id="UP000295578">
    <property type="component" value="Unassembled WGS sequence"/>
</dbReference>
<keyword evidence="1" id="KW-1133">Transmembrane helix</keyword>
<name>A0A4R5AAA0_9ACTN</name>
<keyword evidence="1" id="KW-0472">Membrane</keyword>
<dbReference type="OrthoDB" id="3870305at2"/>
<proteinExistence type="predicted"/>
<evidence type="ECO:0008006" key="4">
    <source>
        <dbReference type="Google" id="ProtNLM"/>
    </source>
</evidence>
<feature type="transmembrane region" description="Helical" evidence="1">
    <location>
        <begin position="155"/>
        <end position="173"/>
    </location>
</feature>
<feature type="transmembrane region" description="Helical" evidence="1">
    <location>
        <begin position="127"/>
        <end position="149"/>
    </location>
</feature>
<keyword evidence="3" id="KW-1185">Reference proteome</keyword>
<sequence length="206" mass="21812">MLKYYARTFLPWILLAVVSGFDDRAGAVCGLVAALALLAQDLLRGHRGDSLILEVSTTVFMAVLTAVAFTAPESPVMDYGASLAIGWLGVTAWGTLLLGRPFTAGIARRSVSAEIAATALFTSINRVLTTVWAASFVVIAIILGCVQHWAPDSTALLIAAKITGFTVPAVFTARYPEVAQKRYFARLGLPLTQTPGAPAAPNRSSF</sequence>
<evidence type="ECO:0000313" key="2">
    <source>
        <dbReference type="EMBL" id="TDD68026.1"/>
    </source>
</evidence>
<protein>
    <recommendedName>
        <fullName evidence="4">DUF3159 domain-containing protein</fullName>
    </recommendedName>
</protein>
<evidence type="ECO:0000313" key="3">
    <source>
        <dbReference type="Proteomes" id="UP000295578"/>
    </source>
</evidence>
<evidence type="ECO:0000256" key="1">
    <source>
        <dbReference type="SAM" id="Phobius"/>
    </source>
</evidence>
<organism evidence="2 3">
    <name type="scientific">Actinomadura darangshiensis</name>
    <dbReference type="NCBI Taxonomy" id="705336"/>
    <lineage>
        <taxon>Bacteria</taxon>
        <taxon>Bacillati</taxon>
        <taxon>Actinomycetota</taxon>
        <taxon>Actinomycetes</taxon>
        <taxon>Streptosporangiales</taxon>
        <taxon>Thermomonosporaceae</taxon>
        <taxon>Actinomadura</taxon>
    </lineage>
</organism>